<evidence type="ECO:0000256" key="1">
    <source>
        <dbReference type="SAM" id="Coils"/>
    </source>
</evidence>
<feature type="compositionally biased region" description="Basic and acidic residues" evidence="2">
    <location>
        <begin position="220"/>
        <end position="233"/>
    </location>
</feature>
<proteinExistence type="predicted"/>
<evidence type="ECO:0000313" key="3">
    <source>
        <dbReference type="EMBL" id="CAI9922327.1"/>
    </source>
</evidence>
<feature type="region of interest" description="Disordered" evidence="2">
    <location>
        <begin position="220"/>
        <end position="241"/>
    </location>
</feature>
<comment type="caution">
    <text evidence="3">The sequence shown here is derived from an EMBL/GenBank/DDBJ whole genome shotgun (WGS) entry which is preliminary data.</text>
</comment>
<feature type="coiled-coil region" evidence="1">
    <location>
        <begin position="500"/>
        <end position="569"/>
    </location>
</feature>
<dbReference type="AlphaFoldDB" id="A0AA86NLD0"/>
<dbReference type="Proteomes" id="UP001642409">
    <property type="component" value="Unassembled WGS sequence"/>
</dbReference>
<organism evidence="3">
    <name type="scientific">Hexamita inflata</name>
    <dbReference type="NCBI Taxonomy" id="28002"/>
    <lineage>
        <taxon>Eukaryota</taxon>
        <taxon>Metamonada</taxon>
        <taxon>Diplomonadida</taxon>
        <taxon>Hexamitidae</taxon>
        <taxon>Hexamitinae</taxon>
        <taxon>Hexamita</taxon>
    </lineage>
</organism>
<keyword evidence="1" id="KW-0175">Coiled coil</keyword>
<reference evidence="3" key="1">
    <citation type="submission" date="2023-06" db="EMBL/GenBank/DDBJ databases">
        <authorList>
            <person name="Kurt Z."/>
        </authorList>
    </citation>
    <scope>NUCLEOTIDE SEQUENCE</scope>
</reference>
<gene>
    <name evidence="4" type="ORF">HINF_LOCUS11089</name>
    <name evidence="3" type="ORF">HINF_LOCUS9972</name>
</gene>
<reference evidence="4 5" key="2">
    <citation type="submission" date="2024-07" db="EMBL/GenBank/DDBJ databases">
        <authorList>
            <person name="Akdeniz Z."/>
        </authorList>
    </citation>
    <scope>NUCLEOTIDE SEQUENCE [LARGE SCALE GENOMIC DNA]</scope>
</reference>
<feature type="coiled-coil region" evidence="1">
    <location>
        <begin position="275"/>
        <end position="320"/>
    </location>
</feature>
<evidence type="ECO:0000313" key="4">
    <source>
        <dbReference type="EMBL" id="CAL5989908.1"/>
    </source>
</evidence>
<evidence type="ECO:0000256" key="2">
    <source>
        <dbReference type="SAM" id="MobiDB-lite"/>
    </source>
</evidence>
<protein>
    <submittedName>
        <fullName evidence="3">Uncharacterized protein</fullName>
    </submittedName>
</protein>
<evidence type="ECO:0000313" key="5">
    <source>
        <dbReference type="Proteomes" id="UP001642409"/>
    </source>
</evidence>
<accession>A0AA86NLD0</accession>
<dbReference type="EMBL" id="CAXDID020000024">
    <property type="protein sequence ID" value="CAL5989908.1"/>
    <property type="molecule type" value="Genomic_DNA"/>
</dbReference>
<sequence>MSTKSSPYENKTQELRTQDDLNFVNLTQRALPKSLLTVNDGSEVAKQIRELERIYITQLKEELVEEQKNIQINDSNEKISEAARLRQLQLQQKVQNARLNLSKIPDRLQNFQNFQAEQIEFRKQLQIKNSQKVEQFLAQKQQETAQIQQQMYSDELQRDQYLQTLRNLNELKLESKYQKLGQKLNLQSQLINQQEELRAQQINSIVQQVEQKQQLAQKNREQLQTEEETRKSETINNSETLKNRWSENRSIHLQRIQEQMRNKINQIPNKNLTAVLQIQTETEELKNRIQAQREQNENNLNNFKNQRENETAQLSQFRNLKIQRASQYLQYTDQLRQEKGMKITQKMDTLRSKSATQNKILSEQEFKEHQIKLKMMNVIATTQNIPEEIKQFIPEKSILNKNKAEAVQMIIQNEAERQKVAEVVRKTSRCYSAGIKQIKQLVQITKKELTQTQEPTVQLKTKEHKAKNEAMEKTNVYKVPQHFVVNSDGKPKTKVNQVKLQEIRDAHNQKVLQLMQLNRQREMQRQQALNKVMSQEAALKLEKLFEEERIAYQQSLDRLRKQLEQQECECYE</sequence>
<dbReference type="EMBL" id="CATOUU010000248">
    <property type="protein sequence ID" value="CAI9922327.1"/>
    <property type="molecule type" value="Genomic_DNA"/>
</dbReference>
<keyword evidence="5" id="KW-1185">Reference proteome</keyword>
<name>A0AA86NLD0_9EUKA</name>